<proteinExistence type="predicted"/>
<sequence>MVYRETRLPSNNEPSLIEELIGLMDTVNG</sequence>
<organism evidence="1 2">
    <name type="scientific">Candidatus Kaiserbacteria bacterium GW2011_GWC2_52_8b</name>
    <dbReference type="NCBI Taxonomy" id="1618676"/>
    <lineage>
        <taxon>Bacteria</taxon>
        <taxon>Candidatus Kaiseribacteriota</taxon>
    </lineage>
</organism>
<dbReference type="Proteomes" id="UP000034445">
    <property type="component" value="Unassembled WGS sequence"/>
</dbReference>
<comment type="caution">
    <text evidence="1">The sequence shown here is derived from an EMBL/GenBank/DDBJ whole genome shotgun (WGS) entry which is preliminary data.</text>
</comment>
<dbReference type="AlphaFoldDB" id="A0A0G1XLR3"/>
<evidence type="ECO:0000313" key="1">
    <source>
        <dbReference type="EMBL" id="KKW31836.1"/>
    </source>
</evidence>
<dbReference type="EMBL" id="LCRF01000005">
    <property type="protein sequence ID" value="KKW31836.1"/>
    <property type="molecule type" value="Genomic_DNA"/>
</dbReference>
<reference evidence="1 2" key="1">
    <citation type="journal article" date="2015" name="Nature">
        <title>rRNA introns, odd ribosomes, and small enigmatic genomes across a large radiation of phyla.</title>
        <authorList>
            <person name="Brown C.T."/>
            <person name="Hug L.A."/>
            <person name="Thomas B.C."/>
            <person name="Sharon I."/>
            <person name="Castelle C.J."/>
            <person name="Singh A."/>
            <person name="Wilkins M.J."/>
            <person name="Williams K.H."/>
            <person name="Banfield J.F."/>
        </authorList>
    </citation>
    <scope>NUCLEOTIDE SEQUENCE [LARGE SCALE GENOMIC DNA]</scope>
</reference>
<accession>A0A0G1XLR3</accession>
<evidence type="ECO:0000313" key="2">
    <source>
        <dbReference type="Proteomes" id="UP000034445"/>
    </source>
</evidence>
<name>A0A0G1XLR3_9BACT</name>
<protein>
    <submittedName>
        <fullName evidence="1">Uncharacterized protein</fullName>
    </submittedName>
</protein>
<gene>
    <name evidence="1" type="ORF">UY74_C0005G0002</name>
</gene>